<organism evidence="21 22">
    <name type="scientific">Pseudarcicella hirudinis</name>
    <dbReference type="NCBI Taxonomy" id="1079859"/>
    <lineage>
        <taxon>Bacteria</taxon>
        <taxon>Pseudomonadati</taxon>
        <taxon>Bacteroidota</taxon>
        <taxon>Cytophagia</taxon>
        <taxon>Cytophagales</taxon>
        <taxon>Flectobacillaceae</taxon>
        <taxon>Pseudarcicella</taxon>
    </lineage>
</organism>
<dbReference type="STRING" id="1079859.SAMN04515674_102162"/>
<dbReference type="CDD" id="cd16917">
    <property type="entry name" value="HATPase_UhpB-NarQ-NarX-like"/>
    <property type="match status" value="1"/>
</dbReference>
<dbReference type="InterPro" id="IPR036890">
    <property type="entry name" value="HATPase_C_sf"/>
</dbReference>
<feature type="transmembrane region" description="Helical" evidence="19">
    <location>
        <begin position="6"/>
        <end position="29"/>
    </location>
</feature>
<evidence type="ECO:0000256" key="11">
    <source>
        <dbReference type="ARBA" id="ARBA00022741"/>
    </source>
</evidence>
<evidence type="ECO:0000256" key="13">
    <source>
        <dbReference type="ARBA" id="ARBA00022840"/>
    </source>
</evidence>
<evidence type="ECO:0000256" key="15">
    <source>
        <dbReference type="ARBA" id="ARBA00023012"/>
    </source>
</evidence>
<evidence type="ECO:0000256" key="18">
    <source>
        <dbReference type="ARBA" id="ARBA00030800"/>
    </source>
</evidence>
<comment type="catalytic activity">
    <reaction evidence="1">
        <text>ATP + protein L-histidine = ADP + protein N-phospho-L-histidine.</text>
        <dbReference type="EC" id="2.7.13.3"/>
    </reaction>
</comment>
<dbReference type="Pfam" id="PF02518">
    <property type="entry name" value="HATPase_c"/>
    <property type="match status" value="1"/>
</dbReference>
<dbReference type="SUPFAM" id="SSF55874">
    <property type="entry name" value="ATPase domain of HSP90 chaperone/DNA topoisomerase II/histidine kinase"/>
    <property type="match status" value="1"/>
</dbReference>
<dbReference type="GO" id="GO:0016020">
    <property type="term" value="C:membrane"/>
    <property type="evidence" value="ECO:0007669"/>
    <property type="project" value="InterPro"/>
</dbReference>
<dbReference type="Proteomes" id="UP000199306">
    <property type="component" value="Unassembled WGS sequence"/>
</dbReference>
<accession>A0A1I5NXC1</accession>
<dbReference type="GO" id="GO:0046872">
    <property type="term" value="F:metal ion binding"/>
    <property type="evidence" value="ECO:0007669"/>
    <property type="project" value="UniProtKB-KW"/>
</dbReference>
<dbReference type="InterPro" id="IPR050482">
    <property type="entry name" value="Sensor_HK_TwoCompSys"/>
</dbReference>
<evidence type="ECO:0000256" key="4">
    <source>
        <dbReference type="ARBA" id="ARBA00012438"/>
    </source>
</evidence>
<evidence type="ECO:0000256" key="16">
    <source>
        <dbReference type="ARBA" id="ARBA00023014"/>
    </source>
</evidence>
<name>A0A1I5NXC1_9BACT</name>
<dbReference type="GO" id="GO:0000155">
    <property type="term" value="F:phosphorelay sensor kinase activity"/>
    <property type="evidence" value="ECO:0007669"/>
    <property type="project" value="InterPro"/>
</dbReference>
<keyword evidence="14" id="KW-0408">Iron</keyword>
<comment type="function">
    <text evidence="17">Member of the two-component regulatory system NreB/NreC involved in the control of dissimilatory nitrate/nitrite reduction in response to oxygen. NreB functions as a direct oxygen sensor histidine kinase which is autophosphorylated, in the absence of oxygen, probably at the conserved histidine residue, and transfers its phosphate group probably to a conserved aspartate residue of NreC. NreB/NreC activates the expression of the nitrate (narGHJI) and nitrite (nir) reductase operons, as well as the putative nitrate transporter gene narT.</text>
</comment>
<keyword evidence="11" id="KW-0547">Nucleotide-binding</keyword>
<dbReference type="InterPro" id="IPR004358">
    <property type="entry name" value="Sig_transdc_His_kin-like_C"/>
</dbReference>
<dbReference type="EC" id="2.7.13.3" evidence="4"/>
<dbReference type="PANTHER" id="PTHR24421">
    <property type="entry name" value="NITRATE/NITRITE SENSOR PROTEIN NARX-RELATED"/>
    <property type="match status" value="1"/>
</dbReference>
<keyword evidence="9" id="KW-0808">Transferase</keyword>
<dbReference type="RefSeq" id="WP_092012511.1">
    <property type="nucleotide sequence ID" value="NZ_FOXH01000002.1"/>
</dbReference>
<evidence type="ECO:0000256" key="7">
    <source>
        <dbReference type="ARBA" id="ARBA00022490"/>
    </source>
</evidence>
<protein>
    <recommendedName>
        <fullName evidence="5">Oxygen sensor histidine kinase NreB</fullName>
        <ecNumber evidence="4">2.7.13.3</ecNumber>
    </recommendedName>
    <alternativeName>
        <fullName evidence="18">Nitrogen regulation protein B</fullName>
    </alternativeName>
</protein>
<keyword evidence="7" id="KW-0963">Cytoplasm</keyword>
<evidence type="ECO:0000313" key="21">
    <source>
        <dbReference type="EMBL" id="SFP26434.1"/>
    </source>
</evidence>
<dbReference type="Gene3D" id="3.30.565.10">
    <property type="entry name" value="Histidine kinase-like ATPase, C-terminal domain"/>
    <property type="match status" value="1"/>
</dbReference>
<keyword evidence="10" id="KW-0479">Metal-binding</keyword>
<dbReference type="GO" id="GO:0005737">
    <property type="term" value="C:cytoplasm"/>
    <property type="evidence" value="ECO:0007669"/>
    <property type="project" value="UniProtKB-SubCell"/>
</dbReference>
<keyword evidence="22" id="KW-1185">Reference proteome</keyword>
<keyword evidence="13" id="KW-0067">ATP-binding</keyword>
<dbReference type="EMBL" id="FOXH01000002">
    <property type="protein sequence ID" value="SFP26434.1"/>
    <property type="molecule type" value="Genomic_DNA"/>
</dbReference>
<dbReference type="GO" id="GO:0005524">
    <property type="term" value="F:ATP binding"/>
    <property type="evidence" value="ECO:0007669"/>
    <property type="project" value="UniProtKB-KW"/>
</dbReference>
<evidence type="ECO:0000256" key="9">
    <source>
        <dbReference type="ARBA" id="ARBA00022679"/>
    </source>
</evidence>
<evidence type="ECO:0000256" key="19">
    <source>
        <dbReference type="SAM" id="Phobius"/>
    </source>
</evidence>
<keyword evidence="19" id="KW-0472">Membrane</keyword>
<feature type="domain" description="Histidine kinase" evidence="20">
    <location>
        <begin position="68"/>
        <end position="260"/>
    </location>
</feature>
<evidence type="ECO:0000313" key="22">
    <source>
        <dbReference type="Proteomes" id="UP000199306"/>
    </source>
</evidence>
<dbReference type="InterPro" id="IPR011712">
    <property type="entry name" value="Sig_transdc_His_kin_sub3_dim/P"/>
</dbReference>
<keyword evidence="16" id="KW-0411">Iron-sulfur</keyword>
<dbReference type="GO" id="GO:0051539">
    <property type="term" value="F:4 iron, 4 sulfur cluster binding"/>
    <property type="evidence" value="ECO:0007669"/>
    <property type="project" value="UniProtKB-KW"/>
</dbReference>
<evidence type="ECO:0000256" key="1">
    <source>
        <dbReference type="ARBA" id="ARBA00000085"/>
    </source>
</evidence>
<keyword evidence="6" id="KW-0004">4Fe-4S</keyword>
<evidence type="ECO:0000256" key="17">
    <source>
        <dbReference type="ARBA" id="ARBA00024827"/>
    </source>
</evidence>
<dbReference type="PANTHER" id="PTHR24421:SF10">
    <property type="entry name" value="NITRATE_NITRITE SENSOR PROTEIN NARQ"/>
    <property type="match status" value="1"/>
</dbReference>
<evidence type="ECO:0000256" key="10">
    <source>
        <dbReference type="ARBA" id="ARBA00022723"/>
    </source>
</evidence>
<evidence type="ECO:0000259" key="20">
    <source>
        <dbReference type="PROSITE" id="PS50109"/>
    </source>
</evidence>
<dbReference type="OrthoDB" id="9760839at2"/>
<gene>
    <name evidence="21" type="ORF">SAMN04515674_102162</name>
</gene>
<dbReference type="GO" id="GO:0046983">
    <property type="term" value="F:protein dimerization activity"/>
    <property type="evidence" value="ECO:0007669"/>
    <property type="project" value="InterPro"/>
</dbReference>
<evidence type="ECO:0000256" key="5">
    <source>
        <dbReference type="ARBA" id="ARBA00017322"/>
    </source>
</evidence>
<dbReference type="AlphaFoldDB" id="A0A1I5NXC1"/>
<dbReference type="Pfam" id="PF07730">
    <property type="entry name" value="HisKA_3"/>
    <property type="match status" value="1"/>
</dbReference>
<keyword evidence="19" id="KW-0812">Transmembrane</keyword>
<sequence length="263" mass="29918">MSELKIIIFGTTAMLLPITAIIFFVILYYRRQRTQKENLKKIEEGHRRDMLEASIASQEIVRRQIGGDLHDDIGTLLSATRMSLLQVSKHFADDKKRDLLLGQTELLLNDAISNVRRISKELMPSALDEFGLIEALKDFSRKMTQNTGIDIQFVNEVGDKRFDAKVELSLYRTVQELVNNSLKHAKASTILIELSQENTNLLLQMSDDGIGFDLAEVNQPDRGIGLKNMESRLSVLKGKIIFDVEKGRGSRFVIKVPTEYHRN</sequence>
<dbReference type="InterPro" id="IPR005467">
    <property type="entry name" value="His_kinase_dom"/>
</dbReference>
<keyword evidence="19" id="KW-1133">Transmembrane helix</keyword>
<proteinExistence type="predicted"/>
<keyword evidence="12 21" id="KW-0418">Kinase</keyword>
<evidence type="ECO:0000256" key="8">
    <source>
        <dbReference type="ARBA" id="ARBA00022553"/>
    </source>
</evidence>
<dbReference type="PRINTS" id="PR00344">
    <property type="entry name" value="BCTRLSENSOR"/>
</dbReference>
<evidence type="ECO:0000256" key="3">
    <source>
        <dbReference type="ARBA" id="ARBA00004496"/>
    </source>
</evidence>
<dbReference type="InterPro" id="IPR003594">
    <property type="entry name" value="HATPase_dom"/>
</dbReference>
<evidence type="ECO:0000256" key="6">
    <source>
        <dbReference type="ARBA" id="ARBA00022485"/>
    </source>
</evidence>
<dbReference type="PROSITE" id="PS50109">
    <property type="entry name" value="HIS_KIN"/>
    <property type="match status" value="1"/>
</dbReference>
<comment type="cofactor">
    <cofactor evidence="2">
        <name>[4Fe-4S] cluster</name>
        <dbReference type="ChEBI" id="CHEBI:49883"/>
    </cofactor>
</comment>
<dbReference type="SMART" id="SM00387">
    <property type="entry name" value="HATPase_c"/>
    <property type="match status" value="1"/>
</dbReference>
<evidence type="ECO:0000256" key="2">
    <source>
        <dbReference type="ARBA" id="ARBA00001966"/>
    </source>
</evidence>
<evidence type="ECO:0000256" key="12">
    <source>
        <dbReference type="ARBA" id="ARBA00022777"/>
    </source>
</evidence>
<keyword evidence="15" id="KW-0902">Two-component regulatory system</keyword>
<reference evidence="21 22" key="1">
    <citation type="submission" date="2016-10" db="EMBL/GenBank/DDBJ databases">
        <authorList>
            <person name="de Groot N.N."/>
        </authorList>
    </citation>
    <scope>NUCLEOTIDE SEQUENCE [LARGE SCALE GENOMIC DNA]</scope>
    <source>
        <strain evidence="22">E92,LMG 26720,CCM 7988</strain>
    </source>
</reference>
<keyword evidence="8" id="KW-0597">Phosphoprotein</keyword>
<evidence type="ECO:0000256" key="14">
    <source>
        <dbReference type="ARBA" id="ARBA00023004"/>
    </source>
</evidence>
<comment type="subcellular location">
    <subcellularLocation>
        <location evidence="3">Cytoplasm</location>
    </subcellularLocation>
</comment>